<sequence length="39" mass="4641">MFDLSTLHKSYPQKKGLLPQFHMTFDLPTRFDIATFVRI</sequence>
<dbReference type="AlphaFoldDB" id="A0A0M8K7S0"/>
<keyword evidence="2" id="KW-1185">Reference proteome</keyword>
<proteinExistence type="predicted"/>
<dbReference type="InParanoid" id="A0A0M8K7S0"/>
<organism evidence="1 2">
    <name type="scientific">Ardenticatena maritima</name>
    <dbReference type="NCBI Taxonomy" id="872965"/>
    <lineage>
        <taxon>Bacteria</taxon>
        <taxon>Bacillati</taxon>
        <taxon>Chloroflexota</taxon>
        <taxon>Ardenticatenia</taxon>
        <taxon>Ardenticatenales</taxon>
        <taxon>Ardenticatenaceae</taxon>
        <taxon>Ardenticatena</taxon>
    </lineage>
</organism>
<evidence type="ECO:0000313" key="2">
    <source>
        <dbReference type="Proteomes" id="UP000037784"/>
    </source>
</evidence>
<evidence type="ECO:0000313" key="1">
    <source>
        <dbReference type="EMBL" id="GAP62056.1"/>
    </source>
</evidence>
<accession>A0A0M8K7S0</accession>
<dbReference type="EMBL" id="BBZA01000029">
    <property type="protein sequence ID" value="GAP62056.1"/>
    <property type="molecule type" value="Genomic_DNA"/>
</dbReference>
<gene>
    <name evidence="1" type="ORF">ARMA_0479</name>
</gene>
<reference evidence="1 2" key="1">
    <citation type="journal article" date="2015" name="Genome Announc.">
        <title>Draft Genome Sequence of a Heterotrophic Facultative Anaerobic Thermophilic Bacterium, Ardenticatena maritima Strain 110ST.</title>
        <authorList>
            <person name="Kawaichi S."/>
            <person name="Yoshida T."/>
            <person name="Sako Y."/>
            <person name="Nakamura R."/>
        </authorList>
    </citation>
    <scope>NUCLEOTIDE SEQUENCE [LARGE SCALE GENOMIC DNA]</scope>
    <source>
        <strain evidence="1 2">110S</strain>
    </source>
</reference>
<dbReference type="Proteomes" id="UP000037784">
    <property type="component" value="Unassembled WGS sequence"/>
</dbReference>
<comment type="caution">
    <text evidence="1">The sequence shown here is derived from an EMBL/GenBank/DDBJ whole genome shotgun (WGS) entry which is preliminary data.</text>
</comment>
<name>A0A0M8K7S0_9CHLR</name>
<protein>
    <submittedName>
        <fullName evidence="1">Uncharacterized protein</fullName>
    </submittedName>
</protein>
<reference evidence="2" key="2">
    <citation type="submission" date="2015-08" db="EMBL/GenBank/DDBJ databases">
        <title>Draft Genome Sequence of a Heterotrophic Facultative Anaerobic Bacterium Ardenticatena maritima Strain 110S.</title>
        <authorList>
            <person name="Kawaichi S."/>
            <person name="Yoshida T."/>
            <person name="Sako Y."/>
            <person name="Nakamura R."/>
        </authorList>
    </citation>
    <scope>NUCLEOTIDE SEQUENCE [LARGE SCALE GENOMIC DNA]</scope>
    <source>
        <strain evidence="2">110S</strain>
    </source>
</reference>